<evidence type="ECO:0000256" key="7">
    <source>
        <dbReference type="ARBA" id="ARBA00022840"/>
    </source>
</evidence>
<evidence type="ECO:0000256" key="4">
    <source>
        <dbReference type="ARBA" id="ARBA00022692"/>
    </source>
</evidence>
<dbReference type="EMBL" id="CABFNQ020000715">
    <property type="protein sequence ID" value="CAH0025753.1"/>
    <property type="molecule type" value="Genomic_DNA"/>
</dbReference>
<feature type="transmembrane region" description="Helical" evidence="10">
    <location>
        <begin position="304"/>
        <end position="325"/>
    </location>
</feature>
<dbReference type="CDD" id="cd18596">
    <property type="entry name" value="ABC_6TM_VMR1_D1_like"/>
    <property type="match status" value="1"/>
</dbReference>
<keyword evidence="8 10" id="KW-1133">Transmembrane helix</keyword>
<evidence type="ECO:0000313" key="13">
    <source>
        <dbReference type="EMBL" id="CAH0025753.1"/>
    </source>
</evidence>
<feature type="transmembrane region" description="Helical" evidence="10">
    <location>
        <begin position="157"/>
        <end position="177"/>
    </location>
</feature>
<dbReference type="GO" id="GO:0016887">
    <property type="term" value="F:ATP hydrolysis activity"/>
    <property type="evidence" value="ECO:0007669"/>
    <property type="project" value="InterPro"/>
</dbReference>
<dbReference type="Gene3D" id="1.20.1560.10">
    <property type="entry name" value="ABC transporter type 1, transmembrane domain"/>
    <property type="match status" value="2"/>
</dbReference>
<dbReference type="SUPFAM" id="SSF52540">
    <property type="entry name" value="P-loop containing nucleoside triphosphate hydrolases"/>
    <property type="match status" value="2"/>
</dbReference>
<feature type="domain" description="ABC transmembrane type-1" evidence="12">
    <location>
        <begin position="993"/>
        <end position="1233"/>
    </location>
</feature>
<feature type="transmembrane region" description="Helical" evidence="10">
    <location>
        <begin position="61"/>
        <end position="79"/>
    </location>
</feature>
<dbReference type="PANTHER" id="PTHR24223:SF456">
    <property type="entry name" value="MULTIDRUG RESISTANCE-ASSOCIATED PROTEIN LETHAL(2)03659"/>
    <property type="match status" value="1"/>
</dbReference>
<protein>
    <recommendedName>
        <fullName evidence="15">ATP-dependent bile acid permease</fullName>
    </recommendedName>
</protein>
<accession>A0A9N9VPZ5</accession>
<dbReference type="PROSITE" id="PS00211">
    <property type="entry name" value="ABC_TRANSPORTER_1"/>
    <property type="match status" value="1"/>
</dbReference>
<keyword evidence="5" id="KW-0677">Repeat</keyword>
<dbReference type="FunFam" id="1.20.1560.10:FF:000013">
    <property type="entry name" value="ABC transporter C family member 2"/>
    <property type="match status" value="1"/>
</dbReference>
<evidence type="ECO:0000256" key="8">
    <source>
        <dbReference type="ARBA" id="ARBA00022989"/>
    </source>
</evidence>
<feature type="transmembrane region" description="Helical" evidence="10">
    <location>
        <begin position="1094"/>
        <end position="1113"/>
    </location>
</feature>
<keyword evidence="7" id="KW-0067">ATP-binding</keyword>
<keyword evidence="14" id="KW-1185">Reference proteome</keyword>
<dbReference type="GO" id="GO:0016020">
    <property type="term" value="C:membrane"/>
    <property type="evidence" value="ECO:0007669"/>
    <property type="project" value="UniProtKB-SubCell"/>
</dbReference>
<gene>
    <name evidence="13" type="ORF">CRHIZ90672A_00008454</name>
</gene>
<keyword evidence="3" id="KW-0813">Transport</keyword>
<evidence type="ECO:0000256" key="2">
    <source>
        <dbReference type="ARBA" id="ARBA00009726"/>
    </source>
</evidence>
<dbReference type="InterPro" id="IPR003439">
    <property type="entry name" value="ABC_transporter-like_ATP-bd"/>
</dbReference>
<comment type="caution">
    <text evidence="13">The sequence shown here is derived from an EMBL/GenBank/DDBJ whole genome shotgun (WGS) entry which is preliminary data.</text>
</comment>
<dbReference type="GO" id="GO:0140359">
    <property type="term" value="F:ABC-type transporter activity"/>
    <property type="evidence" value="ECO:0007669"/>
    <property type="project" value="InterPro"/>
</dbReference>
<dbReference type="PROSITE" id="PS50929">
    <property type="entry name" value="ABC_TM1F"/>
    <property type="match status" value="2"/>
</dbReference>
<feature type="transmembrane region" description="Helical" evidence="10">
    <location>
        <begin position="6"/>
        <end position="27"/>
    </location>
</feature>
<dbReference type="Gene3D" id="3.40.50.300">
    <property type="entry name" value="P-loop containing nucleotide triphosphate hydrolases"/>
    <property type="match status" value="2"/>
</dbReference>
<keyword evidence="4 10" id="KW-0812">Transmembrane</keyword>
<dbReference type="FunFam" id="3.40.50.300:FF:000610">
    <property type="entry name" value="Multidrug resistance-associated ABC transporter"/>
    <property type="match status" value="1"/>
</dbReference>
<keyword evidence="6" id="KW-0547">Nucleotide-binding</keyword>
<dbReference type="InterPro" id="IPR050173">
    <property type="entry name" value="ABC_transporter_C-like"/>
</dbReference>
<dbReference type="InterPro" id="IPR011527">
    <property type="entry name" value="ABC1_TM_dom"/>
</dbReference>
<keyword evidence="9 10" id="KW-0472">Membrane</keyword>
<feature type="transmembrane region" description="Helical" evidence="10">
    <location>
        <begin position="525"/>
        <end position="548"/>
    </location>
</feature>
<proteinExistence type="inferred from homology"/>
<feature type="transmembrane region" description="Helical" evidence="10">
    <location>
        <begin position="264"/>
        <end position="284"/>
    </location>
</feature>
<dbReference type="InterPro" id="IPR036640">
    <property type="entry name" value="ABC1_TM_sf"/>
</dbReference>
<organism evidence="13 14">
    <name type="scientific">Clonostachys rhizophaga</name>
    <dbReference type="NCBI Taxonomy" id="160324"/>
    <lineage>
        <taxon>Eukaryota</taxon>
        <taxon>Fungi</taxon>
        <taxon>Dikarya</taxon>
        <taxon>Ascomycota</taxon>
        <taxon>Pezizomycotina</taxon>
        <taxon>Sordariomycetes</taxon>
        <taxon>Hypocreomycetidae</taxon>
        <taxon>Hypocreales</taxon>
        <taxon>Bionectriaceae</taxon>
        <taxon>Clonostachys</taxon>
    </lineage>
</organism>
<reference evidence="13" key="1">
    <citation type="submission" date="2021-10" db="EMBL/GenBank/DDBJ databases">
        <authorList>
            <person name="Piombo E."/>
        </authorList>
    </citation>
    <scope>NUCLEOTIDE SEQUENCE</scope>
</reference>
<evidence type="ECO:0000313" key="14">
    <source>
        <dbReference type="Proteomes" id="UP000696573"/>
    </source>
</evidence>
<dbReference type="PROSITE" id="PS50893">
    <property type="entry name" value="ABC_TRANSPORTER_2"/>
    <property type="match status" value="2"/>
</dbReference>
<evidence type="ECO:0008006" key="15">
    <source>
        <dbReference type="Google" id="ProtNLM"/>
    </source>
</evidence>
<dbReference type="SMART" id="SM00382">
    <property type="entry name" value="AAA"/>
    <property type="match status" value="2"/>
</dbReference>
<dbReference type="GO" id="GO:0005737">
    <property type="term" value="C:cytoplasm"/>
    <property type="evidence" value="ECO:0007669"/>
    <property type="project" value="UniProtKB-ARBA"/>
</dbReference>
<name>A0A9N9VPZ5_9HYPO</name>
<dbReference type="SUPFAM" id="SSF90123">
    <property type="entry name" value="ABC transporter transmembrane region"/>
    <property type="match status" value="2"/>
</dbReference>
<feature type="domain" description="ABC transmembrane type-1" evidence="12">
    <location>
        <begin position="399"/>
        <end position="583"/>
    </location>
</feature>
<dbReference type="OrthoDB" id="6500128at2759"/>
<feature type="transmembrane region" description="Helical" evidence="10">
    <location>
        <begin position="125"/>
        <end position="145"/>
    </location>
</feature>
<evidence type="ECO:0000256" key="6">
    <source>
        <dbReference type="ARBA" id="ARBA00022741"/>
    </source>
</evidence>
<sequence length="1683" mass="185021">MDHLSLTIAAFAVSVLSALPAVIALIVQLREGKPRNRFYEDADGAATPESLARFSNRGVKAAIVLFSLCGVGSSTAILVRSSFIEQSNQWLLEYGFVISAWAFILLHGVCIAAHHSSVKSHVLGIWLCVSALSLMTASIAGLMQLSPKIHGHVNPLAMLDAVNIVASCIVCFLSVMLPRRPDVLHNGCKVDRQSTVSSISKYSWSWVEPLLRLAIVKGDLDYADVPGPDNSLRASELQNGWIRFGFQSTSLFDSILWAHKGKFALLWTVSSLKGAVSILPYWSMLSIITLLESDESRSSYVIKLLLLVAIMTFTNLLDAFAYFLCQWMDGWAYWYSVADLSLPVRSQMASLVFDKSLRRKDVKSVTKEADGWSEHEDKPQAEETDAMDKETVLKSRQAIVNLVGVDLDRISQFLQFHFLVINGVVKLALFSVFLLRLIGWLPFVAGMLAWLLTLPPNAWFSKKVLKESDSLMKLRDRKLSKVNEALLGIRQIKFSALEAEWEQRISAARRAELQALWRYFLADSGVFGCWAISPILLAATCLTVYVFINGRLTPSVAFVSIGVFNSLETTLVALPELITLGIESFVSAKRLGAYLNGPERRNILTNNHSVGFERAMISWPTEQRTASEDRFTLSGLNLLFPTGELSIISGKTGSGKSLLISALIGEADLIEGFIHAPNRPGGACEDAEYHPYDSWDIPGSVAYIGQNPWLENGSLRDNVLFGLPFLKSRYDAVLTACALRDDLAILPDGDNTELGANGVNLSGGQKWRVTLARAIYSRADTLIMDDVFSAVDTHVGRWILDKCLTGPLCQGRTRILVTHASGLVLSEASYIVELSDGRVKYAGPPDEPLISSSSSSDSEDGYSPSATIIGEGSVLGNLEDEPATPAPSIPPKGSKKFFQEEGREKGTVKSRIYLSYLKSSGGMIMWFAWAGVFFSHEISIVARGWWLRIWTAATSNQTIHQNGNILGALHLMQQQTRPQTPRQLLVDDDVSFYLSIYVSISVAASALALLRFFLGYAIAIKGSKAIFDRMLFRVLRAPLRWLDTVPIGRVINRFTADMHTIDERIMMSWGLFYMSALRLVGVCVATLFSSRSLILPALVLVGIGALTGARYLAASRPLKRLESNAKSPVFELFNTTLTGISTIRAFQRSQSYLTQMQNNLDKWVMTSFYLALANRWMSFRMALIAAVFCIAVGLVIVFNPSIDAALAGFALSFILDFSESIRYAIRYYGDMELDMNAMERATEYMELDTEDLSGDEPPAAWPRSGNMEFSGLEVAYAADLPSVLSNLTFSVAHNERVGVVGRTGAGKSSLTLALFRFLDTRAGSITVDGLDISKIAVQTLRSRLSIIPQDPVLFSGTVRSNLDPFGHHTDEALFDALIKVQLVDGDLIEYGATTAPASKNVNIFHDLSSPISESGGNLSQGQRQLLCIARAIVNRPKIIVLDEATSAVDAATDTLIQQSIRQGFGDSTLLVIAHRLGTVADFDKILVLDKGRMAEFGTPRELWEKEGIFRGMCENTNVGEKEKLKATHTVVGNANSEEDLDSRDIEFWAIRQFLHGLLTPINVVQNLRLSGTVVMALPKARAQQAHVPPAAAQNPQSEFAAPVQLGDFRQLCELIQVSDGEQGEQVVYFLVARHSVDGLDQSREHIEVPVAPEQVLQFSSGELLELGDLVVISSCVDTDMVKI</sequence>
<evidence type="ECO:0000256" key="5">
    <source>
        <dbReference type="ARBA" id="ARBA00022737"/>
    </source>
</evidence>
<dbReference type="PANTHER" id="PTHR24223">
    <property type="entry name" value="ATP-BINDING CASSETTE SUB-FAMILY C"/>
    <property type="match status" value="1"/>
</dbReference>
<evidence type="ECO:0000259" key="11">
    <source>
        <dbReference type="PROSITE" id="PS50893"/>
    </source>
</evidence>
<comment type="similarity">
    <text evidence="2">Belongs to the ABC transporter superfamily. ABCC family. Conjugate transporter (TC 3.A.1.208) subfamily.</text>
</comment>
<feature type="transmembrane region" description="Helical" evidence="10">
    <location>
        <begin position="91"/>
        <end position="113"/>
    </location>
</feature>
<feature type="transmembrane region" description="Helical" evidence="10">
    <location>
        <begin position="427"/>
        <end position="452"/>
    </location>
</feature>
<evidence type="ECO:0000256" key="3">
    <source>
        <dbReference type="ARBA" id="ARBA00022448"/>
    </source>
</evidence>
<evidence type="ECO:0000256" key="1">
    <source>
        <dbReference type="ARBA" id="ARBA00004141"/>
    </source>
</evidence>
<feature type="domain" description="ABC transporter" evidence="11">
    <location>
        <begin position="617"/>
        <end position="861"/>
    </location>
</feature>
<comment type="subcellular location">
    <subcellularLocation>
        <location evidence="1">Membrane</location>
        <topology evidence="1">Multi-pass membrane protein</topology>
    </subcellularLocation>
</comment>
<feature type="domain" description="ABC transporter" evidence="11">
    <location>
        <begin position="1267"/>
        <end position="1515"/>
    </location>
</feature>
<dbReference type="GO" id="GO:0005524">
    <property type="term" value="F:ATP binding"/>
    <property type="evidence" value="ECO:0007669"/>
    <property type="project" value="UniProtKB-KW"/>
</dbReference>
<dbReference type="Pfam" id="PF00005">
    <property type="entry name" value="ABC_tran"/>
    <property type="match status" value="2"/>
</dbReference>
<dbReference type="InterPro" id="IPR003593">
    <property type="entry name" value="AAA+_ATPase"/>
</dbReference>
<dbReference type="CDD" id="cd18604">
    <property type="entry name" value="ABC_6TM_VMR1_D2_like"/>
    <property type="match status" value="1"/>
</dbReference>
<evidence type="ECO:0000256" key="10">
    <source>
        <dbReference type="SAM" id="Phobius"/>
    </source>
</evidence>
<dbReference type="CDD" id="cd03244">
    <property type="entry name" value="ABCC_MRP_domain2"/>
    <property type="match status" value="1"/>
</dbReference>
<dbReference type="CDD" id="cd03250">
    <property type="entry name" value="ABCC_MRP_domain1"/>
    <property type="match status" value="1"/>
</dbReference>
<evidence type="ECO:0000259" key="12">
    <source>
        <dbReference type="PROSITE" id="PS50929"/>
    </source>
</evidence>
<dbReference type="Pfam" id="PF00664">
    <property type="entry name" value="ABC_membrane"/>
    <property type="match status" value="2"/>
</dbReference>
<dbReference type="InterPro" id="IPR017871">
    <property type="entry name" value="ABC_transporter-like_CS"/>
</dbReference>
<feature type="transmembrane region" description="Helical" evidence="10">
    <location>
        <begin position="992"/>
        <end position="1014"/>
    </location>
</feature>
<dbReference type="Proteomes" id="UP000696573">
    <property type="component" value="Unassembled WGS sequence"/>
</dbReference>
<feature type="transmembrane region" description="Helical" evidence="10">
    <location>
        <begin position="1068"/>
        <end position="1088"/>
    </location>
</feature>
<evidence type="ECO:0000256" key="9">
    <source>
        <dbReference type="ARBA" id="ARBA00023136"/>
    </source>
</evidence>
<feature type="transmembrane region" description="Helical" evidence="10">
    <location>
        <begin position="1179"/>
        <end position="1198"/>
    </location>
</feature>
<dbReference type="InterPro" id="IPR027417">
    <property type="entry name" value="P-loop_NTPase"/>
</dbReference>